<sequence>MSKKLFAGIILGGAATAASWALIPERKRQLLKERANAKMGDIADYVTDYALNALDIVDEKLAEMDDNGVTDNVKAATEKVKKTKDQVLDHLTNDEFDKQTAAIRKKLAKAHEKENDADDDIVIDATHEE</sequence>
<feature type="region of interest" description="Disordered" evidence="1">
    <location>
        <begin position="108"/>
        <end position="129"/>
    </location>
</feature>
<evidence type="ECO:0000313" key="3">
    <source>
        <dbReference type="Proteomes" id="UP000051412"/>
    </source>
</evidence>
<organism evidence="2 3">
    <name type="scientific">Limosilactobacillus panis DSM 6035</name>
    <dbReference type="NCBI Taxonomy" id="1423782"/>
    <lineage>
        <taxon>Bacteria</taxon>
        <taxon>Bacillati</taxon>
        <taxon>Bacillota</taxon>
        <taxon>Bacilli</taxon>
        <taxon>Lactobacillales</taxon>
        <taxon>Lactobacillaceae</taxon>
        <taxon>Limosilactobacillus</taxon>
    </lineage>
</organism>
<dbReference type="OrthoDB" id="2319626at2"/>
<accession>A0A0R1X8F9</accession>
<name>A0A0R1X8F9_9LACO</name>
<proteinExistence type="predicted"/>
<dbReference type="Proteomes" id="UP000051412">
    <property type="component" value="Unassembled WGS sequence"/>
</dbReference>
<dbReference type="AlphaFoldDB" id="A0A0R1X8F9"/>
<dbReference type="EMBL" id="AZGM01000093">
    <property type="protein sequence ID" value="KRM26177.1"/>
    <property type="molecule type" value="Genomic_DNA"/>
</dbReference>
<evidence type="ECO:0000313" key="2">
    <source>
        <dbReference type="EMBL" id="KRM26177.1"/>
    </source>
</evidence>
<evidence type="ECO:0000256" key="1">
    <source>
        <dbReference type="SAM" id="MobiDB-lite"/>
    </source>
</evidence>
<dbReference type="PATRIC" id="fig|1423782.4.peg.522"/>
<reference evidence="2 3" key="1">
    <citation type="journal article" date="2015" name="Genome Announc.">
        <title>Expanding the biotechnology potential of lactobacilli through comparative genomics of 213 strains and associated genera.</title>
        <authorList>
            <person name="Sun Z."/>
            <person name="Harris H.M."/>
            <person name="McCann A."/>
            <person name="Guo C."/>
            <person name="Argimon S."/>
            <person name="Zhang W."/>
            <person name="Yang X."/>
            <person name="Jeffery I.B."/>
            <person name="Cooney J.C."/>
            <person name="Kagawa T.F."/>
            <person name="Liu W."/>
            <person name="Song Y."/>
            <person name="Salvetti E."/>
            <person name="Wrobel A."/>
            <person name="Rasinkangas P."/>
            <person name="Parkhill J."/>
            <person name="Rea M.C."/>
            <person name="O'Sullivan O."/>
            <person name="Ritari J."/>
            <person name="Douillard F.P."/>
            <person name="Paul Ross R."/>
            <person name="Yang R."/>
            <person name="Briner A.E."/>
            <person name="Felis G.E."/>
            <person name="de Vos W.M."/>
            <person name="Barrangou R."/>
            <person name="Klaenhammer T.R."/>
            <person name="Caufield P.W."/>
            <person name="Cui Y."/>
            <person name="Zhang H."/>
            <person name="O'Toole P.W."/>
        </authorList>
    </citation>
    <scope>NUCLEOTIDE SEQUENCE [LARGE SCALE GENOMIC DNA]</scope>
    <source>
        <strain evidence="2 3">DSM 6035</strain>
    </source>
</reference>
<gene>
    <name evidence="2" type="ORF">FD32_GL000509</name>
</gene>
<dbReference type="RefSeq" id="WP_047769664.1">
    <property type="nucleotide sequence ID" value="NZ_AZGM01000093.1"/>
</dbReference>
<comment type="caution">
    <text evidence="2">The sequence shown here is derived from an EMBL/GenBank/DDBJ whole genome shotgun (WGS) entry which is preliminary data.</text>
</comment>
<protein>
    <submittedName>
        <fullName evidence="2">Uncharacterized protein</fullName>
    </submittedName>
</protein>
<keyword evidence="3" id="KW-1185">Reference proteome</keyword>
<dbReference type="STRING" id="1423782.FD32_GL000509"/>